<evidence type="ECO:0000313" key="2">
    <source>
        <dbReference type="Proteomes" id="UP000034531"/>
    </source>
</evidence>
<organism evidence="1 2">
    <name type="scientific">Candidatus Curtissbacteria bacterium GW2011_GWA1_40_16</name>
    <dbReference type="NCBI Taxonomy" id="1618405"/>
    <lineage>
        <taxon>Bacteria</taxon>
        <taxon>Candidatus Curtissiibacteriota</taxon>
    </lineage>
</organism>
<dbReference type="EMBL" id="LBYI01000002">
    <property type="protein sequence ID" value="KKR51194.1"/>
    <property type="molecule type" value="Genomic_DNA"/>
</dbReference>
<sequence length="100" mass="11287">MVFGIGRRGKGNDKHPVFEPTPREKAIVQRYLDDRLIVLMDAKAELLADDRIPEERRGPLGEWVRNYRALNPKPLGIEVSSGLPPVEGSFIRPGLGERQK</sequence>
<dbReference type="Proteomes" id="UP000034531">
    <property type="component" value="Unassembled WGS sequence"/>
</dbReference>
<dbReference type="AlphaFoldDB" id="A0A0G0RET2"/>
<proteinExistence type="predicted"/>
<accession>A0A0G0RET2</accession>
<evidence type="ECO:0000313" key="1">
    <source>
        <dbReference type="EMBL" id="KKR51194.1"/>
    </source>
</evidence>
<protein>
    <submittedName>
        <fullName evidence="1">Uncharacterized protein</fullName>
    </submittedName>
</protein>
<name>A0A0G0RET2_9BACT</name>
<reference evidence="1 2" key="1">
    <citation type="journal article" date="2015" name="Nature">
        <title>rRNA introns, odd ribosomes, and small enigmatic genomes across a large radiation of phyla.</title>
        <authorList>
            <person name="Brown C.T."/>
            <person name="Hug L.A."/>
            <person name="Thomas B.C."/>
            <person name="Sharon I."/>
            <person name="Castelle C.J."/>
            <person name="Singh A."/>
            <person name="Wilkins M.J."/>
            <person name="Williams K.H."/>
            <person name="Banfield J.F."/>
        </authorList>
    </citation>
    <scope>NUCLEOTIDE SEQUENCE [LARGE SCALE GENOMIC DNA]</scope>
</reference>
<gene>
    <name evidence="1" type="ORF">UT84_C0002G0055</name>
</gene>
<comment type="caution">
    <text evidence="1">The sequence shown here is derived from an EMBL/GenBank/DDBJ whole genome shotgun (WGS) entry which is preliminary data.</text>
</comment>